<evidence type="ECO:0000313" key="1">
    <source>
        <dbReference type="EMBL" id="KAK1752223.1"/>
    </source>
</evidence>
<organism evidence="1 2">
    <name type="scientific">Echria macrotheca</name>
    <dbReference type="NCBI Taxonomy" id="438768"/>
    <lineage>
        <taxon>Eukaryota</taxon>
        <taxon>Fungi</taxon>
        <taxon>Dikarya</taxon>
        <taxon>Ascomycota</taxon>
        <taxon>Pezizomycotina</taxon>
        <taxon>Sordariomycetes</taxon>
        <taxon>Sordariomycetidae</taxon>
        <taxon>Sordariales</taxon>
        <taxon>Schizotheciaceae</taxon>
        <taxon>Echria</taxon>
    </lineage>
</organism>
<proteinExistence type="predicted"/>
<dbReference type="Proteomes" id="UP001239445">
    <property type="component" value="Unassembled WGS sequence"/>
</dbReference>
<comment type="caution">
    <text evidence="1">The sequence shown here is derived from an EMBL/GenBank/DDBJ whole genome shotgun (WGS) entry which is preliminary data.</text>
</comment>
<protein>
    <submittedName>
        <fullName evidence="1">Uncharacterized protein</fullName>
    </submittedName>
</protein>
<gene>
    <name evidence="1" type="ORF">QBC47DRAFT_68456</name>
</gene>
<dbReference type="EMBL" id="MU839840">
    <property type="protein sequence ID" value="KAK1752223.1"/>
    <property type="molecule type" value="Genomic_DNA"/>
</dbReference>
<name>A0AAJ0B874_9PEZI</name>
<reference evidence="1" key="1">
    <citation type="submission" date="2023-06" db="EMBL/GenBank/DDBJ databases">
        <title>Genome-scale phylogeny and comparative genomics of the fungal order Sordariales.</title>
        <authorList>
            <consortium name="Lawrence Berkeley National Laboratory"/>
            <person name="Hensen N."/>
            <person name="Bonometti L."/>
            <person name="Westerberg I."/>
            <person name="Brannstrom I.O."/>
            <person name="Guillou S."/>
            <person name="Cros-Aarteil S."/>
            <person name="Calhoun S."/>
            <person name="Haridas S."/>
            <person name="Kuo A."/>
            <person name="Mondo S."/>
            <person name="Pangilinan J."/>
            <person name="Riley R."/>
            <person name="Labutti K."/>
            <person name="Andreopoulos B."/>
            <person name="Lipzen A."/>
            <person name="Chen C."/>
            <person name="Yanf M."/>
            <person name="Daum C."/>
            <person name="Ng V."/>
            <person name="Clum A."/>
            <person name="Steindorff A."/>
            <person name="Ohm R."/>
            <person name="Martin F."/>
            <person name="Silar P."/>
            <person name="Natvig D."/>
            <person name="Lalanne C."/>
            <person name="Gautier V."/>
            <person name="Ament-Velasquez S.L."/>
            <person name="Kruys A."/>
            <person name="Hutchinson M.I."/>
            <person name="Powell A.J."/>
            <person name="Barry K."/>
            <person name="Miller A.N."/>
            <person name="Grigoriev I.V."/>
            <person name="Debuchy R."/>
            <person name="Gladieux P."/>
            <person name="Thoren M.H."/>
            <person name="Johannesson H."/>
        </authorList>
    </citation>
    <scope>NUCLEOTIDE SEQUENCE</scope>
    <source>
        <strain evidence="1">PSN4</strain>
    </source>
</reference>
<evidence type="ECO:0000313" key="2">
    <source>
        <dbReference type="Proteomes" id="UP001239445"/>
    </source>
</evidence>
<keyword evidence="2" id="KW-1185">Reference proteome</keyword>
<dbReference type="AlphaFoldDB" id="A0AAJ0B874"/>
<sequence length="224" mass="25540">MDFVLFWLTGECRGHNCRLPAIVGSNLEREHIVAAASLRRTTKEVRTCAMLPRFPTPRGHPRTTRRVNLGRVNFRSSRVTWDGEKRMDIDLNENAFMTEARTKFDEQRTGMRMHPCGRHRTSRWRSRYATVLQRGASERAKPVGQRHTPGHLTQVGARMRPAACHRSGNPCGPWFVRQKKGGILPVKPLFSPPSSFCPRRDDVDPSSYTCQPRLVLVDSIPSEP</sequence>
<accession>A0AAJ0B874</accession>